<dbReference type="Pfam" id="PF10974">
    <property type="entry name" value="DUF2804"/>
    <property type="match status" value="1"/>
</dbReference>
<dbReference type="Proteomes" id="UP001500897">
    <property type="component" value="Unassembled WGS sequence"/>
</dbReference>
<comment type="caution">
    <text evidence="1">The sequence shown here is derived from an EMBL/GenBank/DDBJ whole genome shotgun (WGS) entry which is preliminary data.</text>
</comment>
<proteinExistence type="predicted"/>
<reference evidence="1 2" key="1">
    <citation type="journal article" date="2019" name="Int. J. Syst. Evol. Microbiol.">
        <title>The Global Catalogue of Microorganisms (GCM) 10K type strain sequencing project: providing services to taxonomists for standard genome sequencing and annotation.</title>
        <authorList>
            <consortium name="The Broad Institute Genomics Platform"/>
            <consortium name="The Broad Institute Genome Sequencing Center for Infectious Disease"/>
            <person name="Wu L."/>
            <person name="Ma J."/>
        </authorList>
    </citation>
    <scope>NUCLEOTIDE SEQUENCE [LARGE SCALE GENOMIC DNA]</scope>
    <source>
        <strain evidence="1 2">JCM 14559</strain>
    </source>
</reference>
<keyword evidence="2" id="KW-1185">Reference proteome</keyword>
<dbReference type="PANTHER" id="PTHR35868">
    <property type="entry name" value="DUF2804 DOMAIN-CONTAINING PROTEIN-RELATED"/>
    <property type="match status" value="1"/>
</dbReference>
<dbReference type="PANTHER" id="PTHR35868:SF3">
    <property type="entry name" value="DUF2804 DOMAIN-CONTAINING PROTEIN"/>
    <property type="match status" value="1"/>
</dbReference>
<dbReference type="RefSeq" id="WP_344551760.1">
    <property type="nucleotide sequence ID" value="NZ_BAAANS010000011.1"/>
</dbReference>
<dbReference type="InterPro" id="IPR021243">
    <property type="entry name" value="DUF2804"/>
</dbReference>
<evidence type="ECO:0000313" key="1">
    <source>
        <dbReference type="EMBL" id="GAA2094377.1"/>
    </source>
</evidence>
<organism evidence="1 2">
    <name type="scientific">Kitasatospora saccharophila</name>
    <dbReference type="NCBI Taxonomy" id="407973"/>
    <lineage>
        <taxon>Bacteria</taxon>
        <taxon>Bacillati</taxon>
        <taxon>Actinomycetota</taxon>
        <taxon>Actinomycetes</taxon>
        <taxon>Kitasatosporales</taxon>
        <taxon>Streptomycetaceae</taxon>
        <taxon>Kitasatospora</taxon>
    </lineage>
</organism>
<dbReference type="EMBL" id="BAAANS010000011">
    <property type="protein sequence ID" value="GAA2094377.1"/>
    <property type="molecule type" value="Genomic_DNA"/>
</dbReference>
<protein>
    <submittedName>
        <fullName evidence="1">DUF2804 domain-containing protein</fullName>
    </submittedName>
</protein>
<name>A0ABN2WKG0_9ACTN</name>
<accession>A0ABN2WKG0</accession>
<evidence type="ECO:0000313" key="2">
    <source>
        <dbReference type="Proteomes" id="UP001500897"/>
    </source>
</evidence>
<gene>
    <name evidence="1" type="ORF">GCM10009759_21800</name>
</gene>
<sequence length="356" mass="39335">MATHEREITGPADLCRPDGRLDRAAVGWSRTPLHRANLRGWGRTKRWEYWCVTTPTHLLALTVSDLDFLTLDTAYFLSWDEHGVLEEHERTAIAPGLPTRRTAFPEGIAGSGGPHGADLTVGPERPGRRQVRVSIGHEPGGTRLRARALTADLRPLEADLLVALPEGHETLSVVVPWDDKRFQFTSKHTARPATGTVRLGDRVYDFGADGDAWGVLDHGRGRWPRSLGWNWGAASGRTDGHTVGLQFGGQWTVGTGSTENALCVDGRLSKIGTELAWHYDPAAPLAPWRITTPGSDQVDLAFRPFHDRRTRTEAGFIANRTDQCFGRYSGTVRTDDGLRVAVDGLLGWAEDVRMRW</sequence>